<evidence type="ECO:0000256" key="6">
    <source>
        <dbReference type="ARBA" id="ARBA00023015"/>
    </source>
</evidence>
<dbReference type="Gene3D" id="3.30.160.60">
    <property type="entry name" value="Classic Zinc Finger"/>
    <property type="match status" value="2"/>
</dbReference>
<feature type="compositionally biased region" description="Basic residues" evidence="10">
    <location>
        <begin position="302"/>
        <end position="325"/>
    </location>
</feature>
<dbReference type="GO" id="GO:0008270">
    <property type="term" value="F:zinc ion binding"/>
    <property type="evidence" value="ECO:0007669"/>
    <property type="project" value="UniProtKB-KW"/>
</dbReference>
<dbReference type="STRING" id="2282107.A0A286UCD0"/>
<feature type="region of interest" description="Disordered" evidence="10">
    <location>
        <begin position="192"/>
        <end position="232"/>
    </location>
</feature>
<proteinExistence type="predicted"/>
<dbReference type="PANTHER" id="PTHR47428">
    <property type="entry name" value="REGULATORY PROTEIN MIG1-RELATED"/>
    <property type="match status" value="1"/>
</dbReference>
<feature type="region of interest" description="Disordered" evidence="10">
    <location>
        <begin position="1"/>
        <end position="30"/>
    </location>
</feature>
<dbReference type="InParanoid" id="A0A286UCD0"/>
<keyword evidence="3" id="KW-0677">Repeat</keyword>
<dbReference type="GO" id="GO:0000433">
    <property type="term" value="P:carbon catabolite repression of transcription from RNA polymerase II promoter by glucose"/>
    <property type="evidence" value="ECO:0007669"/>
    <property type="project" value="TreeGrafter"/>
</dbReference>
<keyword evidence="8" id="KW-0539">Nucleus</keyword>
<feature type="region of interest" description="Disordered" evidence="10">
    <location>
        <begin position="499"/>
        <end position="616"/>
    </location>
</feature>
<dbReference type="Pfam" id="PF00096">
    <property type="entry name" value="zf-C2H2"/>
    <property type="match status" value="2"/>
</dbReference>
<keyword evidence="7" id="KW-0804">Transcription</keyword>
<evidence type="ECO:0000256" key="4">
    <source>
        <dbReference type="ARBA" id="ARBA00022771"/>
    </source>
</evidence>
<evidence type="ECO:0000256" key="8">
    <source>
        <dbReference type="ARBA" id="ARBA00023242"/>
    </source>
</evidence>
<evidence type="ECO:0000256" key="5">
    <source>
        <dbReference type="ARBA" id="ARBA00022833"/>
    </source>
</evidence>
<dbReference type="AlphaFoldDB" id="A0A286UCD0"/>
<feature type="domain" description="C2H2-type" evidence="11">
    <location>
        <begin position="31"/>
        <end position="60"/>
    </location>
</feature>
<dbReference type="PROSITE" id="PS50157">
    <property type="entry name" value="ZINC_FINGER_C2H2_2"/>
    <property type="match status" value="2"/>
</dbReference>
<protein>
    <submittedName>
        <fullName evidence="12">Regulator of carbon catabolite repression</fullName>
    </submittedName>
</protein>
<feature type="compositionally biased region" description="Polar residues" evidence="10">
    <location>
        <begin position="110"/>
        <end position="132"/>
    </location>
</feature>
<evidence type="ECO:0000313" key="12">
    <source>
        <dbReference type="EMBL" id="PAV17174.1"/>
    </source>
</evidence>
<dbReference type="FunFam" id="3.30.160.60:FF:000018">
    <property type="entry name" value="Krueppel-like factor 15"/>
    <property type="match status" value="1"/>
</dbReference>
<keyword evidence="5" id="KW-0862">Zinc</keyword>
<evidence type="ECO:0000256" key="9">
    <source>
        <dbReference type="PROSITE-ProRule" id="PRU00042"/>
    </source>
</evidence>
<gene>
    <name evidence="12" type="ORF">PNOK_0723800</name>
</gene>
<dbReference type="PANTHER" id="PTHR47428:SF1">
    <property type="entry name" value="REGULATORY PROTEIN MIG1-RELATED"/>
    <property type="match status" value="1"/>
</dbReference>
<dbReference type="FunFam" id="3.30.160.60:FF:000125">
    <property type="entry name" value="Putative zinc finger protein 143"/>
    <property type="match status" value="1"/>
</dbReference>
<dbReference type="EMBL" id="NBII01000007">
    <property type="protein sequence ID" value="PAV17174.1"/>
    <property type="molecule type" value="Genomic_DNA"/>
</dbReference>
<dbReference type="GO" id="GO:0005737">
    <property type="term" value="C:cytoplasm"/>
    <property type="evidence" value="ECO:0007669"/>
    <property type="project" value="TreeGrafter"/>
</dbReference>
<evidence type="ECO:0000256" key="2">
    <source>
        <dbReference type="ARBA" id="ARBA00022723"/>
    </source>
</evidence>
<organism evidence="12 13">
    <name type="scientific">Pyrrhoderma noxium</name>
    <dbReference type="NCBI Taxonomy" id="2282107"/>
    <lineage>
        <taxon>Eukaryota</taxon>
        <taxon>Fungi</taxon>
        <taxon>Dikarya</taxon>
        <taxon>Basidiomycota</taxon>
        <taxon>Agaricomycotina</taxon>
        <taxon>Agaricomycetes</taxon>
        <taxon>Hymenochaetales</taxon>
        <taxon>Hymenochaetaceae</taxon>
        <taxon>Pyrrhoderma</taxon>
    </lineage>
</organism>
<keyword evidence="2" id="KW-0479">Metal-binding</keyword>
<sequence>MLEVSSSHQKGQPSQQSNTTSTDKTTNIRPYKCPYEHCGRMFSRLEHQTRHIRTHTGEKPFACHHPGCEKKFSRSDELTRHSRIHTDRRGAATASGLTSSNAGTDKDSGLATTSSDKQTSGTGFSSNYGKSRSMSLGDLAGLRMTSIKQDSSGSTRAKKKARSRANSDDEGESFPRPTVMENEASLLHRYPHQPLNLTPHPSVAGDKPRLSSQHPASSAYPRTRSSGGSAAEPQMSNIVALAAMEELYELERSEVARRLEYEAKRNEAIRRAEAGLGVSISGPHIHGIPSAYTHVQHFAPGHHHHYHHQHAHHPYAHPNAGHHNHTLLVHPPQKRDHEHETEESPSPTSTDSESLPQMPGSTPTYPRSPPGHSSHVRHPYPTYHQPPGAESAPYTPSTSPFLGGIRQLGIHSSTPSRVPSPVLLPPPSLAASTNSSVTNSQQTSPTMHYSPMPQSGAYTNSNQHSANGYSHTHGHHHLHTYSYPHHPYAHSYKRRSFGEHAASSTTLSPTLSPTRPSFPGYPYSSDRTLPRPVGKSSSGSGSGSGTPALSSGPSSTGSSPGNTHYSLHTTISNASSFRGPPTSAVRSNSNASSRAPSPVLVQNSSNGAGQSQTHHNHLATSLRLAFGMTPIKPIENASAVVQNPNTVSTHSNVGTNKRSSSSSELRSLSSLYYPSASHAHGHSYGGKSLPASRAASPPITLPPLQLPGRPSGRPEIRHGESAIADDDDLEMDTEEADESGLVMDVRNRRGEREKVDPKKVVLPHFSEIDPVTAGGLGVTRSMSVGGMDLDED</sequence>
<evidence type="ECO:0000256" key="3">
    <source>
        <dbReference type="ARBA" id="ARBA00022737"/>
    </source>
</evidence>
<name>A0A286UCD0_9AGAM</name>
<accession>A0A286UCD0</accession>
<feature type="compositionally biased region" description="Polar residues" evidence="10">
    <location>
        <begin position="600"/>
        <end position="613"/>
    </location>
</feature>
<dbReference type="OrthoDB" id="654211at2759"/>
<feature type="compositionally biased region" description="Low complexity" evidence="10">
    <location>
        <begin position="412"/>
        <end position="421"/>
    </location>
</feature>
<feature type="compositionally biased region" description="Polar residues" evidence="10">
    <location>
        <begin position="639"/>
        <end position="658"/>
    </location>
</feature>
<feature type="compositionally biased region" description="Low complexity" evidence="10">
    <location>
        <begin position="545"/>
        <end position="561"/>
    </location>
</feature>
<keyword evidence="4 9" id="KW-0863">Zinc-finger</keyword>
<dbReference type="InterPro" id="IPR051007">
    <property type="entry name" value="creA/MIG_C2H2-ZnF"/>
</dbReference>
<reference evidence="12 13" key="1">
    <citation type="journal article" date="2017" name="Mol. Ecol.">
        <title>Comparative and population genomic landscape of Phellinus noxius: A hypervariable fungus causing root rot in trees.</title>
        <authorList>
            <person name="Chung C.L."/>
            <person name="Lee T.J."/>
            <person name="Akiba M."/>
            <person name="Lee H.H."/>
            <person name="Kuo T.H."/>
            <person name="Liu D."/>
            <person name="Ke H.M."/>
            <person name="Yokoi T."/>
            <person name="Roa M.B."/>
            <person name="Lu M.J."/>
            <person name="Chang Y.Y."/>
            <person name="Ann P.J."/>
            <person name="Tsai J.N."/>
            <person name="Chen C.Y."/>
            <person name="Tzean S.S."/>
            <person name="Ota Y."/>
            <person name="Hattori T."/>
            <person name="Sahashi N."/>
            <person name="Liou R.F."/>
            <person name="Kikuchi T."/>
            <person name="Tsai I.J."/>
        </authorList>
    </citation>
    <scope>NUCLEOTIDE SEQUENCE [LARGE SCALE GENOMIC DNA]</scope>
    <source>
        <strain evidence="12 13">FFPRI411160</strain>
    </source>
</reference>
<feature type="compositionally biased region" description="Low complexity" evidence="10">
    <location>
        <begin position="503"/>
        <end position="518"/>
    </location>
</feature>
<feature type="region of interest" description="Disordered" evidence="10">
    <location>
        <begin position="302"/>
        <end position="487"/>
    </location>
</feature>
<keyword evidence="13" id="KW-1185">Reference proteome</keyword>
<dbReference type="InterPro" id="IPR036236">
    <property type="entry name" value="Znf_C2H2_sf"/>
</dbReference>
<feature type="compositionally biased region" description="Basic and acidic residues" evidence="10">
    <location>
        <begin position="66"/>
        <end position="90"/>
    </location>
</feature>
<dbReference type="GO" id="GO:0000981">
    <property type="term" value="F:DNA-binding transcription factor activity, RNA polymerase II-specific"/>
    <property type="evidence" value="ECO:0007669"/>
    <property type="project" value="UniProtKB-ARBA"/>
</dbReference>
<comment type="caution">
    <text evidence="12">The sequence shown here is derived from an EMBL/GenBank/DDBJ whole genome shotgun (WGS) entry which is preliminary data.</text>
</comment>
<dbReference type="SUPFAM" id="SSF57667">
    <property type="entry name" value="beta-beta-alpha zinc fingers"/>
    <property type="match status" value="1"/>
</dbReference>
<evidence type="ECO:0000256" key="1">
    <source>
        <dbReference type="ARBA" id="ARBA00004123"/>
    </source>
</evidence>
<feature type="compositionally biased region" description="Polar residues" evidence="10">
    <location>
        <begin position="562"/>
        <end position="576"/>
    </location>
</feature>
<dbReference type="InterPro" id="IPR013087">
    <property type="entry name" value="Znf_C2H2_type"/>
</dbReference>
<feature type="region of interest" description="Disordered" evidence="10">
    <location>
        <begin position="57"/>
        <end position="132"/>
    </location>
</feature>
<dbReference type="SMART" id="SM00355">
    <property type="entry name" value="ZnF_C2H2"/>
    <property type="match status" value="2"/>
</dbReference>
<dbReference type="GO" id="GO:0000978">
    <property type="term" value="F:RNA polymerase II cis-regulatory region sequence-specific DNA binding"/>
    <property type="evidence" value="ECO:0007669"/>
    <property type="project" value="TreeGrafter"/>
</dbReference>
<feature type="compositionally biased region" description="Basic and acidic residues" evidence="10">
    <location>
        <begin position="333"/>
        <end position="342"/>
    </location>
</feature>
<feature type="region of interest" description="Disordered" evidence="10">
    <location>
        <begin position="637"/>
        <end position="663"/>
    </location>
</feature>
<dbReference type="GO" id="GO:0005634">
    <property type="term" value="C:nucleus"/>
    <property type="evidence" value="ECO:0007669"/>
    <property type="project" value="UniProtKB-SubCell"/>
</dbReference>
<evidence type="ECO:0000256" key="7">
    <source>
        <dbReference type="ARBA" id="ARBA00023163"/>
    </source>
</evidence>
<keyword evidence="6" id="KW-0805">Transcription regulation</keyword>
<comment type="subcellular location">
    <subcellularLocation>
        <location evidence="1">Nucleus</location>
    </subcellularLocation>
</comment>
<feature type="region of interest" description="Disordered" evidence="10">
    <location>
        <begin position="677"/>
        <end position="724"/>
    </location>
</feature>
<feature type="compositionally biased region" description="Low complexity" evidence="10">
    <location>
        <begin position="583"/>
        <end position="599"/>
    </location>
</feature>
<dbReference type="PROSITE" id="PS00028">
    <property type="entry name" value="ZINC_FINGER_C2H2_1"/>
    <property type="match status" value="2"/>
</dbReference>
<feature type="compositionally biased region" description="Low complexity" evidence="10">
    <location>
        <begin position="429"/>
        <end position="446"/>
    </location>
</feature>
<feature type="compositionally biased region" description="Polar residues" evidence="10">
    <location>
        <begin position="146"/>
        <end position="155"/>
    </location>
</feature>
<feature type="domain" description="C2H2-type" evidence="11">
    <location>
        <begin position="61"/>
        <end position="90"/>
    </location>
</feature>
<feature type="compositionally biased region" description="Low complexity" evidence="10">
    <location>
        <begin position="344"/>
        <end position="354"/>
    </location>
</feature>
<feature type="region of interest" description="Disordered" evidence="10">
    <location>
        <begin position="146"/>
        <end position="177"/>
    </location>
</feature>
<dbReference type="Proteomes" id="UP000217199">
    <property type="component" value="Unassembled WGS sequence"/>
</dbReference>
<evidence type="ECO:0000259" key="11">
    <source>
        <dbReference type="PROSITE" id="PS50157"/>
    </source>
</evidence>
<evidence type="ECO:0000256" key="10">
    <source>
        <dbReference type="SAM" id="MobiDB-lite"/>
    </source>
</evidence>
<feature type="compositionally biased region" description="Polar residues" evidence="10">
    <location>
        <begin position="452"/>
        <end position="467"/>
    </location>
</feature>
<feature type="compositionally biased region" description="Polar residues" evidence="10">
    <location>
        <begin position="1"/>
        <end position="28"/>
    </location>
</feature>
<evidence type="ECO:0000313" key="13">
    <source>
        <dbReference type="Proteomes" id="UP000217199"/>
    </source>
</evidence>